<dbReference type="GO" id="GO:0003677">
    <property type="term" value="F:DNA binding"/>
    <property type="evidence" value="ECO:0007669"/>
    <property type="project" value="UniProtKB-KW"/>
</dbReference>
<feature type="domain" description="HTH cro/C1-type" evidence="2">
    <location>
        <begin position="5"/>
        <end position="59"/>
    </location>
</feature>
<dbReference type="PANTHER" id="PTHR46558:SF4">
    <property type="entry name" value="DNA-BIDING PHAGE PROTEIN"/>
    <property type="match status" value="1"/>
</dbReference>
<evidence type="ECO:0000313" key="3">
    <source>
        <dbReference type="EMBL" id="OGL78282.1"/>
    </source>
</evidence>
<proteinExistence type="predicted"/>
<keyword evidence="1" id="KW-0238">DNA-binding</keyword>
<sequence>MYNCIRKLRQEKRMTQEQLAKQVSVSRQTICSMEKGDYVPSLSLALLISTHFNHPVEHVFQLKKVCD</sequence>
<dbReference type="CDD" id="cd00093">
    <property type="entry name" value="HTH_XRE"/>
    <property type="match status" value="1"/>
</dbReference>
<comment type="caution">
    <text evidence="3">The sequence shown here is derived from an EMBL/GenBank/DDBJ whole genome shotgun (WGS) entry which is preliminary data.</text>
</comment>
<evidence type="ECO:0000259" key="2">
    <source>
        <dbReference type="PROSITE" id="PS50943"/>
    </source>
</evidence>
<dbReference type="InterPro" id="IPR001387">
    <property type="entry name" value="Cro/C1-type_HTH"/>
</dbReference>
<gene>
    <name evidence="3" type="ORF">A3E39_03855</name>
</gene>
<organism evidence="3 4">
    <name type="scientific">Candidatus Uhrbacteria bacterium RIFCSPHIGHO2_12_FULL_60_25</name>
    <dbReference type="NCBI Taxonomy" id="1802399"/>
    <lineage>
        <taxon>Bacteria</taxon>
        <taxon>Candidatus Uhriibacteriota</taxon>
    </lineage>
</organism>
<dbReference type="Gene3D" id="1.10.260.40">
    <property type="entry name" value="lambda repressor-like DNA-binding domains"/>
    <property type="match status" value="1"/>
</dbReference>
<evidence type="ECO:0000313" key="4">
    <source>
        <dbReference type="Proteomes" id="UP000176603"/>
    </source>
</evidence>
<protein>
    <recommendedName>
        <fullName evidence="2">HTH cro/C1-type domain-containing protein</fullName>
    </recommendedName>
</protein>
<accession>A0A1F7UJ38</accession>
<dbReference type="PANTHER" id="PTHR46558">
    <property type="entry name" value="TRACRIPTIONAL REGULATORY PROTEIN-RELATED-RELATED"/>
    <property type="match status" value="1"/>
</dbReference>
<evidence type="ECO:0000256" key="1">
    <source>
        <dbReference type="ARBA" id="ARBA00023125"/>
    </source>
</evidence>
<dbReference type="AlphaFoldDB" id="A0A1F7UJ38"/>
<dbReference type="SMART" id="SM00530">
    <property type="entry name" value="HTH_XRE"/>
    <property type="match status" value="1"/>
</dbReference>
<reference evidence="3 4" key="1">
    <citation type="journal article" date="2016" name="Nat. Commun.">
        <title>Thousands of microbial genomes shed light on interconnected biogeochemical processes in an aquifer system.</title>
        <authorList>
            <person name="Anantharaman K."/>
            <person name="Brown C.T."/>
            <person name="Hug L.A."/>
            <person name="Sharon I."/>
            <person name="Castelle C.J."/>
            <person name="Probst A.J."/>
            <person name="Thomas B.C."/>
            <person name="Singh A."/>
            <person name="Wilkins M.J."/>
            <person name="Karaoz U."/>
            <person name="Brodie E.L."/>
            <person name="Williams K.H."/>
            <person name="Hubbard S.S."/>
            <person name="Banfield J.F."/>
        </authorList>
    </citation>
    <scope>NUCLEOTIDE SEQUENCE [LARGE SCALE GENOMIC DNA]</scope>
</reference>
<dbReference type="STRING" id="1802399.A3E39_03855"/>
<dbReference type="Pfam" id="PF01381">
    <property type="entry name" value="HTH_3"/>
    <property type="match status" value="1"/>
</dbReference>
<dbReference type="SUPFAM" id="SSF47413">
    <property type="entry name" value="lambda repressor-like DNA-binding domains"/>
    <property type="match status" value="1"/>
</dbReference>
<dbReference type="PROSITE" id="PS50943">
    <property type="entry name" value="HTH_CROC1"/>
    <property type="match status" value="1"/>
</dbReference>
<dbReference type="InterPro" id="IPR010982">
    <property type="entry name" value="Lambda_DNA-bd_dom_sf"/>
</dbReference>
<name>A0A1F7UJ38_9BACT</name>
<dbReference type="EMBL" id="MGEH01000035">
    <property type="protein sequence ID" value="OGL78282.1"/>
    <property type="molecule type" value="Genomic_DNA"/>
</dbReference>
<dbReference type="Proteomes" id="UP000176603">
    <property type="component" value="Unassembled WGS sequence"/>
</dbReference>